<accession>A0A4Q9VN06</accession>
<dbReference type="PANTHER" id="PTHR40449:SF2">
    <property type="entry name" value="BACTERIAL MICROCOMPARTMENT SHELL PROTEIN EUTS"/>
    <property type="match status" value="1"/>
</dbReference>
<proteinExistence type="predicted"/>
<evidence type="ECO:0000256" key="2">
    <source>
        <dbReference type="ARBA" id="ARBA00024446"/>
    </source>
</evidence>
<evidence type="ECO:0000313" key="5">
    <source>
        <dbReference type="Proteomes" id="UP000292781"/>
    </source>
</evidence>
<evidence type="ECO:0000259" key="3">
    <source>
        <dbReference type="PROSITE" id="PS51931"/>
    </source>
</evidence>
<sequence length="120" mass="12399">MTGAVKDDDQATARIIQEYVPGRQVTIAHVIANPDPALCERVGLESATAVGIMTITPGETAIIAGDLALKAAEVRIGFVDRFSGTLVVCGDLVGVELAITAANRGLATILGFRPAPVTRS</sequence>
<dbReference type="SUPFAM" id="SSF143414">
    <property type="entry name" value="CcmK-like"/>
    <property type="match status" value="1"/>
</dbReference>
<dbReference type="PANTHER" id="PTHR40449">
    <property type="entry name" value="ETHANOLAMINE UTILIZATION PROTEIN EUTS"/>
    <property type="match status" value="1"/>
</dbReference>
<dbReference type="Gene3D" id="3.30.70.1710">
    <property type="match status" value="1"/>
</dbReference>
<dbReference type="SMART" id="SM00877">
    <property type="entry name" value="BMC"/>
    <property type="match status" value="1"/>
</dbReference>
<dbReference type="InterPro" id="IPR037233">
    <property type="entry name" value="CcmK-like_sf"/>
</dbReference>
<gene>
    <name evidence="4" type="primary">eutS</name>
    <name evidence="4" type="ORF">EYW49_13050</name>
</gene>
<evidence type="ECO:0000313" key="4">
    <source>
        <dbReference type="EMBL" id="TBW36765.1"/>
    </source>
</evidence>
<keyword evidence="2" id="KW-1283">Bacterial microcompartment</keyword>
<dbReference type="NCBIfam" id="NF012012">
    <property type="entry name" value="PRK15468.1"/>
    <property type="match status" value="1"/>
</dbReference>
<keyword evidence="5" id="KW-1185">Reference proteome</keyword>
<dbReference type="EMBL" id="SJFN01000018">
    <property type="protein sequence ID" value="TBW36765.1"/>
    <property type="molecule type" value="Genomic_DNA"/>
</dbReference>
<dbReference type="PROSITE" id="PS51931">
    <property type="entry name" value="BMC_CP"/>
    <property type="match status" value="1"/>
</dbReference>
<dbReference type="InterPro" id="IPR009307">
    <property type="entry name" value="EutS/PduU/CutR"/>
</dbReference>
<reference evidence="4 5" key="1">
    <citation type="submission" date="2019-02" db="EMBL/GenBank/DDBJ databases">
        <title>Siculibacillus lacustris gen. nov., sp. nov., a new rosette-forming bacterium isolated from a freshwater crater lake (Lake St. Ana, Romania).</title>
        <authorList>
            <person name="Felfoldi T."/>
            <person name="Marton Z."/>
            <person name="Szabo A."/>
            <person name="Mentes A."/>
            <person name="Boka K."/>
            <person name="Marialigeti K."/>
            <person name="Mathe I."/>
            <person name="Koncz M."/>
            <person name="Schumann P."/>
            <person name="Toth E."/>
        </authorList>
    </citation>
    <scope>NUCLEOTIDE SEQUENCE [LARGE SCALE GENOMIC DNA]</scope>
    <source>
        <strain evidence="4 5">SA-279</strain>
    </source>
</reference>
<organism evidence="4 5">
    <name type="scientific">Siculibacillus lacustris</name>
    <dbReference type="NCBI Taxonomy" id="1549641"/>
    <lineage>
        <taxon>Bacteria</taxon>
        <taxon>Pseudomonadati</taxon>
        <taxon>Pseudomonadota</taxon>
        <taxon>Alphaproteobacteria</taxon>
        <taxon>Hyphomicrobiales</taxon>
        <taxon>Ancalomicrobiaceae</taxon>
        <taxon>Siculibacillus</taxon>
    </lineage>
</organism>
<dbReference type="InterPro" id="IPR044870">
    <property type="entry name" value="BMC_CP"/>
</dbReference>
<comment type="caution">
    <text evidence="4">The sequence shown here is derived from an EMBL/GenBank/DDBJ whole genome shotgun (WGS) entry which is preliminary data.</text>
</comment>
<dbReference type="RefSeq" id="WP_131310029.1">
    <property type="nucleotide sequence ID" value="NZ_SJFN01000018.1"/>
</dbReference>
<comment type="subcellular location">
    <subcellularLocation>
        <location evidence="1">Bacterial microcompartment</location>
    </subcellularLocation>
</comment>
<dbReference type="PIRSF" id="PIRSF012296">
    <property type="entry name" value="EutS_PduU"/>
    <property type="match status" value="1"/>
</dbReference>
<dbReference type="InterPro" id="IPR000249">
    <property type="entry name" value="BMC_dom"/>
</dbReference>
<name>A0A4Q9VN06_9HYPH</name>
<dbReference type="GO" id="GO:0031469">
    <property type="term" value="C:bacterial microcompartment"/>
    <property type="evidence" value="ECO:0007669"/>
    <property type="project" value="UniProtKB-SubCell"/>
</dbReference>
<dbReference type="Proteomes" id="UP000292781">
    <property type="component" value="Unassembled WGS sequence"/>
</dbReference>
<evidence type="ECO:0000256" key="1">
    <source>
        <dbReference type="ARBA" id="ARBA00024322"/>
    </source>
</evidence>
<protein>
    <submittedName>
        <fullName evidence="4">Ethanolamine utilization microcompartment protein EutS</fullName>
    </submittedName>
</protein>
<dbReference type="Pfam" id="PF00936">
    <property type="entry name" value="BMC"/>
    <property type="match status" value="1"/>
</dbReference>
<dbReference type="AlphaFoldDB" id="A0A4Q9VN06"/>
<feature type="domain" description="BMC circularly permuted" evidence="3">
    <location>
        <begin position="14"/>
        <end position="112"/>
    </location>
</feature>
<dbReference type="OrthoDB" id="5457140at2"/>